<keyword evidence="4 7" id="KW-1133">Transmembrane helix</keyword>
<comment type="subcellular location">
    <subcellularLocation>
        <location evidence="1">Cell membrane</location>
        <topology evidence="1">Multi-pass membrane protein</topology>
    </subcellularLocation>
</comment>
<feature type="transmembrane region" description="Helical" evidence="7">
    <location>
        <begin position="360"/>
        <end position="377"/>
    </location>
</feature>
<dbReference type="InterPro" id="IPR024671">
    <property type="entry name" value="Atg22-like"/>
</dbReference>
<keyword evidence="2" id="KW-0813">Transport</keyword>
<gene>
    <name evidence="9" type="ORF">ACFSW7_04570</name>
</gene>
<dbReference type="PROSITE" id="PS50850">
    <property type="entry name" value="MFS"/>
    <property type="match status" value="1"/>
</dbReference>
<protein>
    <submittedName>
        <fullName evidence="9">MFS transporter</fullName>
    </submittedName>
</protein>
<dbReference type="InterPro" id="IPR036259">
    <property type="entry name" value="MFS_trans_sf"/>
</dbReference>
<feature type="transmembrane region" description="Helical" evidence="7">
    <location>
        <begin position="330"/>
        <end position="348"/>
    </location>
</feature>
<organism evidence="9 10">
    <name type="scientific">Gulosibacter faecalis</name>
    <dbReference type="NCBI Taxonomy" id="272240"/>
    <lineage>
        <taxon>Bacteria</taxon>
        <taxon>Bacillati</taxon>
        <taxon>Actinomycetota</taxon>
        <taxon>Actinomycetes</taxon>
        <taxon>Micrococcales</taxon>
        <taxon>Microbacteriaceae</taxon>
        <taxon>Gulosibacter</taxon>
    </lineage>
</organism>
<feature type="transmembrane region" description="Helical" evidence="7">
    <location>
        <begin position="39"/>
        <end position="61"/>
    </location>
</feature>
<evidence type="ECO:0000256" key="1">
    <source>
        <dbReference type="ARBA" id="ARBA00004651"/>
    </source>
</evidence>
<feature type="transmembrane region" description="Helical" evidence="7">
    <location>
        <begin position="383"/>
        <end position="399"/>
    </location>
</feature>
<evidence type="ECO:0000259" key="8">
    <source>
        <dbReference type="PROSITE" id="PS50850"/>
    </source>
</evidence>
<dbReference type="Pfam" id="PF11700">
    <property type="entry name" value="ATG22"/>
    <property type="match status" value="1"/>
</dbReference>
<feature type="transmembrane region" description="Helical" evidence="7">
    <location>
        <begin position="149"/>
        <end position="171"/>
    </location>
</feature>
<feature type="transmembrane region" description="Helical" evidence="7">
    <location>
        <begin position="237"/>
        <end position="256"/>
    </location>
</feature>
<dbReference type="PANTHER" id="PTHR23519">
    <property type="entry name" value="AUTOPHAGY-RELATED PROTEIN 22"/>
    <property type="match status" value="1"/>
</dbReference>
<dbReference type="InterPro" id="IPR020846">
    <property type="entry name" value="MFS_dom"/>
</dbReference>
<dbReference type="RefSeq" id="WP_019618354.1">
    <property type="nucleotide sequence ID" value="NZ_JBHUNE010000003.1"/>
</dbReference>
<reference evidence="10" key="1">
    <citation type="journal article" date="2019" name="Int. J. Syst. Evol. Microbiol.">
        <title>The Global Catalogue of Microorganisms (GCM) 10K type strain sequencing project: providing services to taxonomists for standard genome sequencing and annotation.</title>
        <authorList>
            <consortium name="The Broad Institute Genomics Platform"/>
            <consortium name="The Broad Institute Genome Sequencing Center for Infectious Disease"/>
            <person name="Wu L."/>
            <person name="Ma J."/>
        </authorList>
    </citation>
    <scope>NUCLEOTIDE SEQUENCE [LARGE SCALE GENOMIC DNA]</scope>
    <source>
        <strain evidence="10">TISTR 1514</strain>
    </source>
</reference>
<feature type="region of interest" description="Disordered" evidence="6">
    <location>
        <begin position="1"/>
        <end position="23"/>
    </location>
</feature>
<accession>A0ABW5UW35</accession>
<dbReference type="SUPFAM" id="SSF103473">
    <property type="entry name" value="MFS general substrate transporter"/>
    <property type="match status" value="1"/>
</dbReference>
<sequence length="485" mass="51457">MSTNDAPTGERADAAPLETIDGTTLTPREQRRQAFAWQLYDVGNSAFQAIVVTFVFATYLASDLFLDPAAVAAGAADPNDPVYLAAQAGSQQVISGLDLAAAIIVAILAPALGRTTDGSGRRKLLLAVFSGITIAAMLAMFLVLPDHKFLFFGALLLALGIVFSELAGVSYNAMLSQVATRENVGRVSGTGWGLGYIGSIVLLLVVLVLFIQDFNGDAPGAGIFATPAGTDGQALNIRLTIVVAALWFIGFLIPILRRVPESAHRRDVPKVSLLQAYAELWRTIVHLWRTDRKLLQFLLSSAIFRDGLNAVFAWGAVLAAQVYGFSGSEVIYFAVFANLVAGIGTLVAGRLDDRLGPKPIIVGALALMLIAGGVLMATPNEKVWFWVIAGVLCLFVGPIQTASRTYVSRSVPSGHEGAVFGLYATTSRAAGWIANLLYFAFISWLMVPKAGVWGILLTLAIGLAIMLTVPAKPRVAALGATPEQR</sequence>
<dbReference type="Proteomes" id="UP001597492">
    <property type="component" value="Unassembled WGS sequence"/>
</dbReference>
<dbReference type="InterPro" id="IPR050495">
    <property type="entry name" value="ATG22/LtaA_families"/>
</dbReference>
<evidence type="ECO:0000256" key="6">
    <source>
        <dbReference type="SAM" id="MobiDB-lite"/>
    </source>
</evidence>
<keyword evidence="10" id="KW-1185">Reference proteome</keyword>
<evidence type="ECO:0000256" key="7">
    <source>
        <dbReference type="SAM" id="Phobius"/>
    </source>
</evidence>
<keyword evidence="5 7" id="KW-0472">Membrane</keyword>
<dbReference type="EMBL" id="JBHUNE010000003">
    <property type="protein sequence ID" value="MFD2757653.1"/>
    <property type="molecule type" value="Genomic_DNA"/>
</dbReference>
<feature type="transmembrane region" description="Helical" evidence="7">
    <location>
        <begin position="450"/>
        <end position="469"/>
    </location>
</feature>
<feature type="transmembrane region" description="Helical" evidence="7">
    <location>
        <begin position="93"/>
        <end position="112"/>
    </location>
</feature>
<comment type="caution">
    <text evidence="9">The sequence shown here is derived from an EMBL/GenBank/DDBJ whole genome shotgun (WGS) entry which is preliminary data.</text>
</comment>
<evidence type="ECO:0000256" key="4">
    <source>
        <dbReference type="ARBA" id="ARBA00022989"/>
    </source>
</evidence>
<feature type="domain" description="Major facilitator superfamily (MFS) profile" evidence="8">
    <location>
        <begin position="293"/>
        <end position="485"/>
    </location>
</feature>
<evidence type="ECO:0000313" key="10">
    <source>
        <dbReference type="Proteomes" id="UP001597492"/>
    </source>
</evidence>
<feature type="transmembrane region" description="Helical" evidence="7">
    <location>
        <begin position="124"/>
        <end position="143"/>
    </location>
</feature>
<feature type="transmembrane region" description="Helical" evidence="7">
    <location>
        <begin position="420"/>
        <end position="444"/>
    </location>
</feature>
<keyword evidence="3 7" id="KW-0812">Transmembrane</keyword>
<feature type="transmembrane region" description="Helical" evidence="7">
    <location>
        <begin position="192"/>
        <end position="211"/>
    </location>
</feature>
<name>A0ABW5UW35_9MICO</name>
<evidence type="ECO:0000256" key="2">
    <source>
        <dbReference type="ARBA" id="ARBA00022448"/>
    </source>
</evidence>
<evidence type="ECO:0000313" key="9">
    <source>
        <dbReference type="EMBL" id="MFD2757653.1"/>
    </source>
</evidence>
<evidence type="ECO:0000256" key="5">
    <source>
        <dbReference type="ARBA" id="ARBA00023136"/>
    </source>
</evidence>
<evidence type="ECO:0000256" key="3">
    <source>
        <dbReference type="ARBA" id="ARBA00022692"/>
    </source>
</evidence>
<proteinExistence type="predicted"/>
<dbReference type="PANTHER" id="PTHR23519:SF1">
    <property type="entry name" value="AUTOPHAGY-RELATED PROTEIN 22"/>
    <property type="match status" value="1"/>
</dbReference>
<dbReference type="Gene3D" id="1.20.1250.20">
    <property type="entry name" value="MFS general substrate transporter like domains"/>
    <property type="match status" value="1"/>
</dbReference>